<name>A0A7M7NTT8_STRPU</name>
<dbReference type="PROSITE" id="PS00518">
    <property type="entry name" value="ZF_RING_1"/>
    <property type="match status" value="1"/>
</dbReference>
<dbReference type="InterPro" id="IPR051507">
    <property type="entry name" value="PcG_RING_finger"/>
</dbReference>
<keyword evidence="3" id="KW-0479">Metal-binding</keyword>
<evidence type="ECO:0000256" key="4">
    <source>
        <dbReference type="ARBA" id="ARBA00022771"/>
    </source>
</evidence>
<keyword evidence="12" id="KW-1185">Reference proteome</keyword>
<dbReference type="FunFam" id="3.10.20.90:FF:000193">
    <property type="entry name" value="Polycomb group RING finger protein 6"/>
    <property type="match status" value="1"/>
</dbReference>
<evidence type="ECO:0000256" key="2">
    <source>
        <dbReference type="ARBA" id="ARBA00022491"/>
    </source>
</evidence>
<dbReference type="InterPro" id="IPR046979">
    <property type="entry name" value="PCGF6_RAWUL"/>
</dbReference>
<dbReference type="AlphaFoldDB" id="A0A7M7NTT8"/>
<protein>
    <recommendedName>
        <fullName evidence="10">RING-type domain-containing protein</fullName>
    </recommendedName>
</protein>
<evidence type="ECO:0000256" key="5">
    <source>
        <dbReference type="ARBA" id="ARBA00022833"/>
    </source>
</evidence>
<dbReference type="GO" id="GO:0035102">
    <property type="term" value="C:PRC1 complex"/>
    <property type="evidence" value="ECO:0000318"/>
    <property type="project" value="GO_Central"/>
</dbReference>
<dbReference type="OrthoDB" id="1305878at2759"/>
<dbReference type="Gene3D" id="3.10.20.90">
    <property type="entry name" value="Phosphatidylinositol 3-kinase Catalytic Subunit, Chain A, domain 1"/>
    <property type="match status" value="1"/>
</dbReference>
<dbReference type="InParanoid" id="A0A7M7NTT8"/>
<evidence type="ECO:0000256" key="1">
    <source>
        <dbReference type="ARBA" id="ARBA00004123"/>
    </source>
</evidence>
<dbReference type="InterPro" id="IPR001841">
    <property type="entry name" value="Znf_RING"/>
</dbReference>
<keyword evidence="8" id="KW-0539">Nucleus</keyword>
<feature type="domain" description="RING-type" evidence="10">
    <location>
        <begin position="26"/>
        <end position="65"/>
    </location>
</feature>
<dbReference type="Gene3D" id="3.30.40.10">
    <property type="entry name" value="Zinc/RING finger domain, C3HC4 (zinc finger)"/>
    <property type="match status" value="1"/>
</dbReference>
<dbReference type="Pfam" id="PF16207">
    <property type="entry name" value="RAWUL"/>
    <property type="match status" value="1"/>
</dbReference>
<evidence type="ECO:0000256" key="7">
    <source>
        <dbReference type="ARBA" id="ARBA00023163"/>
    </source>
</evidence>
<dbReference type="GO" id="GO:0008270">
    <property type="term" value="F:zinc ion binding"/>
    <property type="evidence" value="ECO:0007669"/>
    <property type="project" value="UniProtKB-KW"/>
</dbReference>
<organism evidence="11 12">
    <name type="scientific">Strongylocentrotus purpuratus</name>
    <name type="common">Purple sea urchin</name>
    <dbReference type="NCBI Taxonomy" id="7668"/>
    <lineage>
        <taxon>Eukaryota</taxon>
        <taxon>Metazoa</taxon>
        <taxon>Echinodermata</taxon>
        <taxon>Eleutherozoa</taxon>
        <taxon>Echinozoa</taxon>
        <taxon>Echinoidea</taxon>
        <taxon>Euechinoidea</taxon>
        <taxon>Echinacea</taxon>
        <taxon>Camarodonta</taxon>
        <taxon>Echinidea</taxon>
        <taxon>Strongylocentrotidae</taxon>
        <taxon>Strongylocentrotus</taxon>
    </lineage>
</organism>
<dbReference type="RefSeq" id="XP_030841328.1">
    <property type="nucleotide sequence ID" value="XM_030985468.1"/>
</dbReference>
<dbReference type="OMA" id="YIMCSIC"/>
<dbReference type="KEGG" id="spu:762695"/>
<sequence length="231" mass="26695">MSRRILRGQQVPIYIRLTEVNQYITCHLCGGYLIDATTLTECLHTFCKSCLIMYIKKNELCPTCDVLIHPSNPVLSLKLDRTIQEIVYKLLPYIEEDEKAREVRFWKERNLEQPQKELPSPEPVVAPRNTELHVAVLLEYAGSSEGCPTFKPLPKKYILVPNRVTVSQIQRFITHKLNIQSPLEVDVLCEEDILEPDVTLKQIWAQSTEEQMEDGMLCLYYSISNTQEEPS</sequence>
<dbReference type="InterPro" id="IPR013083">
    <property type="entry name" value="Znf_RING/FYVE/PHD"/>
</dbReference>
<dbReference type="GeneID" id="762695"/>
<evidence type="ECO:0000256" key="8">
    <source>
        <dbReference type="ARBA" id="ARBA00023242"/>
    </source>
</evidence>
<dbReference type="PROSITE" id="PS50089">
    <property type="entry name" value="ZF_RING_2"/>
    <property type="match status" value="1"/>
</dbReference>
<keyword evidence="7" id="KW-0804">Transcription</keyword>
<accession>A0A7M7NTT8</accession>
<dbReference type="FunFam" id="3.30.40.10:FF:000118">
    <property type="entry name" value="Putative polycomb group RING finger protein 5"/>
    <property type="match status" value="1"/>
</dbReference>
<dbReference type="SMART" id="SM00184">
    <property type="entry name" value="RING"/>
    <property type="match status" value="1"/>
</dbReference>
<reference evidence="11" key="2">
    <citation type="submission" date="2021-01" db="UniProtKB">
        <authorList>
            <consortium name="EnsemblMetazoa"/>
        </authorList>
    </citation>
    <scope>IDENTIFICATION</scope>
</reference>
<comment type="subcellular location">
    <subcellularLocation>
        <location evidence="1">Nucleus</location>
    </subcellularLocation>
</comment>
<evidence type="ECO:0000259" key="10">
    <source>
        <dbReference type="PROSITE" id="PS50089"/>
    </source>
</evidence>
<evidence type="ECO:0000256" key="6">
    <source>
        <dbReference type="ARBA" id="ARBA00023015"/>
    </source>
</evidence>
<dbReference type="Pfam" id="PF13923">
    <property type="entry name" value="zf-C3HC4_2"/>
    <property type="match status" value="1"/>
</dbReference>
<dbReference type="SUPFAM" id="SSF54236">
    <property type="entry name" value="Ubiquitin-like"/>
    <property type="match status" value="1"/>
</dbReference>
<reference evidence="12" key="1">
    <citation type="submission" date="2015-02" db="EMBL/GenBank/DDBJ databases">
        <title>Genome sequencing for Strongylocentrotus purpuratus.</title>
        <authorList>
            <person name="Murali S."/>
            <person name="Liu Y."/>
            <person name="Vee V."/>
            <person name="English A."/>
            <person name="Wang M."/>
            <person name="Skinner E."/>
            <person name="Han Y."/>
            <person name="Muzny D.M."/>
            <person name="Worley K.C."/>
            <person name="Gibbs R.A."/>
        </authorList>
    </citation>
    <scope>NUCLEOTIDE SEQUENCE</scope>
</reference>
<dbReference type="CTD" id="84108"/>
<dbReference type="InterPro" id="IPR017907">
    <property type="entry name" value="Znf_RING_CS"/>
</dbReference>
<keyword evidence="4 9" id="KW-0863">Zinc-finger</keyword>
<keyword evidence="5" id="KW-0862">Zinc</keyword>
<dbReference type="Proteomes" id="UP000007110">
    <property type="component" value="Unassembled WGS sequence"/>
</dbReference>
<dbReference type="InterPro" id="IPR032443">
    <property type="entry name" value="RAWUL"/>
</dbReference>
<evidence type="ECO:0000313" key="12">
    <source>
        <dbReference type="Proteomes" id="UP000007110"/>
    </source>
</evidence>
<dbReference type="SUPFAM" id="SSF57850">
    <property type="entry name" value="RING/U-box"/>
    <property type="match status" value="1"/>
</dbReference>
<keyword evidence="2" id="KW-0678">Repressor</keyword>
<dbReference type="EnsemblMetazoa" id="XM_030985468">
    <property type="protein sequence ID" value="XP_030841328"/>
    <property type="gene ID" value="LOC762695"/>
</dbReference>
<dbReference type="CDD" id="cd17085">
    <property type="entry name" value="RAWUL_PCGF6"/>
    <property type="match status" value="1"/>
</dbReference>
<evidence type="ECO:0000256" key="3">
    <source>
        <dbReference type="ARBA" id="ARBA00022723"/>
    </source>
</evidence>
<proteinExistence type="predicted"/>
<dbReference type="FunCoup" id="A0A7M7NTT8">
    <property type="interactions" value="141"/>
</dbReference>
<evidence type="ECO:0000256" key="9">
    <source>
        <dbReference type="PROSITE-ProRule" id="PRU00175"/>
    </source>
</evidence>
<dbReference type="GO" id="GO:0006357">
    <property type="term" value="P:regulation of transcription by RNA polymerase II"/>
    <property type="evidence" value="ECO:0000318"/>
    <property type="project" value="GO_Central"/>
</dbReference>
<dbReference type="InterPro" id="IPR029071">
    <property type="entry name" value="Ubiquitin-like_domsf"/>
</dbReference>
<dbReference type="PANTHER" id="PTHR45893">
    <property type="entry name" value="POLYCOMB GROUP RING FINGER PROTEIN"/>
    <property type="match status" value="1"/>
</dbReference>
<keyword evidence="6" id="KW-0805">Transcription regulation</keyword>
<evidence type="ECO:0000313" key="11">
    <source>
        <dbReference type="EnsemblMetazoa" id="XP_030841328"/>
    </source>
</evidence>